<name>I2GGT2_9BACT</name>
<dbReference type="RefSeq" id="WP_009281691.1">
    <property type="nucleotide sequence ID" value="NZ_CAIT01000006.1"/>
</dbReference>
<proteinExistence type="predicted"/>
<organism evidence="1 2">
    <name type="scientific">Fibrisoma limi BUZ 3</name>
    <dbReference type="NCBI Taxonomy" id="1185876"/>
    <lineage>
        <taxon>Bacteria</taxon>
        <taxon>Pseudomonadati</taxon>
        <taxon>Bacteroidota</taxon>
        <taxon>Cytophagia</taxon>
        <taxon>Cytophagales</taxon>
        <taxon>Spirosomataceae</taxon>
        <taxon>Fibrisoma</taxon>
    </lineage>
</organism>
<gene>
    <name evidence="1" type="ORF">BN8_02171</name>
</gene>
<protein>
    <submittedName>
        <fullName evidence="1">Uncharacterized protein</fullName>
    </submittedName>
</protein>
<sequence>MVPKPSSSPAQPIPTVADVDRIAALTDPVIRNLRITQCYAELSGVFHERTGAGANWCTFATWASKQAGQTIRREDLIRTVEAVLSADQAIGQALLRLVTLARQLGAKPDTSALQQSVWYELLVTAADRASNAVSRGNRKVFEEIAREFARFMATCGADTEFTQSHLDTFCASLRPGDPPHGQRYLRQAFTHYYQSLFETDPKKQGELRLLANLEVGFHEQTRLQPEIAESLNAATIDGDELKRRLRELLFPAGSWLSRLRLSFLDLFGQTTALDKALDRLVSLVQVQIRSAVTAHLMTMTFPPTIRLRLGHDLTTTFPASLRTLTNPDLRNLLQHIDPTPDSLNQSGAVDWANLPERMHFIADLFRCYHESADLFSPAFTTEQITALRAGQRPEGRL</sequence>
<accession>I2GGT2</accession>
<dbReference type="EMBL" id="CAIT01000006">
    <property type="protein sequence ID" value="CCH53107.1"/>
    <property type="molecule type" value="Genomic_DNA"/>
</dbReference>
<dbReference type="eggNOG" id="ENOG502ZCEQ">
    <property type="taxonomic scope" value="Bacteria"/>
</dbReference>
<dbReference type="STRING" id="1185876.BN8_02171"/>
<dbReference type="OrthoDB" id="257464at2"/>
<dbReference type="Proteomes" id="UP000009309">
    <property type="component" value="Unassembled WGS sequence"/>
</dbReference>
<reference evidence="1 2" key="1">
    <citation type="journal article" date="2012" name="J. Bacteriol.">
        <title>Genome Sequence of the Filamentous Bacterium Fibrisoma limi BUZ 3T.</title>
        <authorList>
            <person name="Filippini M."/>
            <person name="Qi W."/>
            <person name="Jaenicke S."/>
            <person name="Goesmann A."/>
            <person name="Smits T.H."/>
            <person name="Bagheri H.C."/>
        </authorList>
    </citation>
    <scope>NUCLEOTIDE SEQUENCE [LARGE SCALE GENOMIC DNA]</scope>
    <source>
        <strain evidence="2">BUZ 3T</strain>
    </source>
</reference>
<evidence type="ECO:0000313" key="2">
    <source>
        <dbReference type="Proteomes" id="UP000009309"/>
    </source>
</evidence>
<keyword evidence="2" id="KW-1185">Reference proteome</keyword>
<comment type="caution">
    <text evidence="1">The sequence shown here is derived from an EMBL/GenBank/DDBJ whole genome shotgun (WGS) entry which is preliminary data.</text>
</comment>
<evidence type="ECO:0000313" key="1">
    <source>
        <dbReference type="EMBL" id="CCH53107.1"/>
    </source>
</evidence>
<dbReference type="AlphaFoldDB" id="I2GGT2"/>